<accession>A0A1R3IWT4</accession>
<proteinExistence type="predicted"/>
<gene>
    <name evidence="1" type="ORF">COLO4_20824</name>
</gene>
<dbReference type="EMBL" id="AWUE01017442">
    <property type="protein sequence ID" value="OMO87031.1"/>
    <property type="molecule type" value="Genomic_DNA"/>
</dbReference>
<dbReference type="STRING" id="93759.A0A1R3IWT4"/>
<protein>
    <submittedName>
        <fullName evidence="1">Aconitate hydratase 2, mitochondrial</fullName>
    </submittedName>
</protein>
<reference evidence="2" key="1">
    <citation type="submission" date="2013-09" db="EMBL/GenBank/DDBJ databases">
        <title>Corchorus olitorius genome sequencing.</title>
        <authorList>
            <person name="Alam M."/>
            <person name="Haque M.S."/>
            <person name="Islam M.S."/>
            <person name="Emdad E.M."/>
            <person name="Islam M.M."/>
            <person name="Ahmed B."/>
            <person name="Halim A."/>
            <person name="Hossen Q.M.M."/>
            <person name="Hossain M.Z."/>
            <person name="Ahmed R."/>
            <person name="Khan M.M."/>
            <person name="Islam R."/>
            <person name="Rashid M.M."/>
            <person name="Khan S.A."/>
            <person name="Rahman M.S."/>
            <person name="Alam M."/>
            <person name="Yahiya A.S."/>
            <person name="Khan M.S."/>
            <person name="Azam M.S."/>
            <person name="Haque T."/>
            <person name="Lashkar M.Z.H."/>
            <person name="Akhand A.I."/>
            <person name="Morshed G."/>
            <person name="Roy S."/>
            <person name="Uddin K.S."/>
            <person name="Rabeya T."/>
            <person name="Hossain A.S."/>
            <person name="Chowdhury A."/>
            <person name="Snigdha A.R."/>
            <person name="Mortoza M.S."/>
            <person name="Matin S.A."/>
            <person name="Hoque S.M.E."/>
            <person name="Islam M.K."/>
            <person name="Roy D.K."/>
            <person name="Haider R."/>
            <person name="Moosa M.M."/>
            <person name="Elias S.M."/>
            <person name="Hasan A.M."/>
            <person name="Jahan S."/>
            <person name="Shafiuddin M."/>
            <person name="Mahmood N."/>
            <person name="Shommy N.S."/>
        </authorList>
    </citation>
    <scope>NUCLEOTIDE SEQUENCE [LARGE SCALE GENOMIC DNA]</scope>
    <source>
        <strain evidence="2">cv. O-4</strain>
    </source>
</reference>
<evidence type="ECO:0000313" key="2">
    <source>
        <dbReference type="Proteomes" id="UP000187203"/>
    </source>
</evidence>
<comment type="caution">
    <text evidence="1">The sequence shown here is derived from an EMBL/GenBank/DDBJ whole genome shotgun (WGS) entry which is preliminary data.</text>
</comment>
<organism evidence="1 2">
    <name type="scientific">Corchorus olitorius</name>
    <dbReference type="NCBI Taxonomy" id="93759"/>
    <lineage>
        <taxon>Eukaryota</taxon>
        <taxon>Viridiplantae</taxon>
        <taxon>Streptophyta</taxon>
        <taxon>Embryophyta</taxon>
        <taxon>Tracheophyta</taxon>
        <taxon>Spermatophyta</taxon>
        <taxon>Magnoliopsida</taxon>
        <taxon>eudicotyledons</taxon>
        <taxon>Gunneridae</taxon>
        <taxon>Pentapetalae</taxon>
        <taxon>rosids</taxon>
        <taxon>malvids</taxon>
        <taxon>Malvales</taxon>
        <taxon>Malvaceae</taxon>
        <taxon>Grewioideae</taxon>
        <taxon>Apeibeae</taxon>
        <taxon>Corchorus</taxon>
    </lineage>
</organism>
<dbReference type="OrthoDB" id="2224430at2759"/>
<dbReference type="Proteomes" id="UP000187203">
    <property type="component" value="Unassembled WGS sequence"/>
</dbReference>
<name>A0A1R3IWT4_9ROSI</name>
<evidence type="ECO:0000313" key="1">
    <source>
        <dbReference type="EMBL" id="OMO87031.1"/>
    </source>
</evidence>
<dbReference type="AlphaFoldDB" id="A0A1R3IWT4"/>
<sequence length="96" mass="10680">MKALVSLTAGMRIIPLCFKSGKNAIDLPSKINEIRSGQDVTVTIDNGKSFTLHFDNEVALAKQRVDELMHIFSDDTTIGYSTTRVGEVMADFVWMQ</sequence>
<keyword evidence="2" id="KW-1185">Reference proteome</keyword>